<dbReference type="Pfam" id="PF00724">
    <property type="entry name" value="Oxidored_FMN"/>
    <property type="match status" value="1"/>
</dbReference>
<dbReference type="Proteomes" id="UP000295515">
    <property type="component" value="Unassembled WGS sequence"/>
</dbReference>
<dbReference type="RefSeq" id="WP_066444218.1">
    <property type="nucleotide sequence ID" value="NZ_JANKBF010000032.1"/>
</dbReference>
<keyword evidence="2" id="KW-0560">Oxidoreductase</keyword>
<organism evidence="4 5">
    <name type="scientific">Longibaculum muris</name>
    <dbReference type="NCBI Taxonomy" id="1796628"/>
    <lineage>
        <taxon>Bacteria</taxon>
        <taxon>Bacillati</taxon>
        <taxon>Bacillota</taxon>
        <taxon>Erysipelotrichia</taxon>
        <taxon>Erysipelotrichales</taxon>
        <taxon>Coprobacillaceae</taxon>
        <taxon>Longibaculum</taxon>
    </lineage>
</organism>
<reference evidence="4 5" key="1">
    <citation type="submission" date="2019-03" db="EMBL/GenBank/DDBJ databases">
        <title>Genomic Encyclopedia of Type Strains, Phase IV (KMG-IV): sequencing the most valuable type-strain genomes for metagenomic binning, comparative biology and taxonomic classification.</title>
        <authorList>
            <person name="Goeker M."/>
        </authorList>
    </citation>
    <scope>NUCLEOTIDE SEQUENCE [LARGE SCALE GENOMIC DNA]</scope>
    <source>
        <strain evidence="4 5">DSM 29487</strain>
    </source>
</reference>
<dbReference type="Gene3D" id="3.20.20.70">
    <property type="entry name" value="Aldolase class I"/>
    <property type="match status" value="1"/>
</dbReference>
<dbReference type="SUPFAM" id="SSF51395">
    <property type="entry name" value="FMN-linked oxidoreductases"/>
    <property type="match status" value="1"/>
</dbReference>
<keyword evidence="1" id="KW-0285">Flavoprotein</keyword>
<evidence type="ECO:0000259" key="3">
    <source>
        <dbReference type="Pfam" id="PF00724"/>
    </source>
</evidence>
<sequence length="321" mass="36146">MSLFEKTHIGQLEVKNHFIRSATYEGKATIDGRPTEAIIELYEKLAKGNIGTIITSYSYITEYEQPAKNQLGIYCDDLIEDYRKLVDRVHDCGSKIVMQIVHGSSSRQAFPDQAKILGPSAITHETTGIIPKEMSKEDILSVVDLFAKAAKRVQEAGFDGVQIHCAHGYLLSQFISPLYNHRSDEYGGCVENRVRIVQEVYHAIRKEVGKDYPIWIKINCSDEVPHGLTVQDFLKMAQILVKDGIDVIEVSGNAWKNHKPEESAYYKDAAIELSELVNIPIILTGGLKSLDDILPIYNNTKVQFFGFARPLMKDPNFINKL</sequence>
<dbReference type="GO" id="GO:0010181">
    <property type="term" value="F:FMN binding"/>
    <property type="evidence" value="ECO:0007669"/>
    <property type="project" value="InterPro"/>
</dbReference>
<evidence type="ECO:0000313" key="4">
    <source>
        <dbReference type="EMBL" id="TCV90967.1"/>
    </source>
</evidence>
<dbReference type="PANTHER" id="PTHR43656:SF2">
    <property type="entry name" value="BINDING OXIDOREDUCTASE, PUTATIVE (AFU_ORTHOLOGUE AFUA_2G08260)-RELATED"/>
    <property type="match status" value="1"/>
</dbReference>
<proteinExistence type="predicted"/>
<dbReference type="PANTHER" id="PTHR43656">
    <property type="entry name" value="BINDING OXIDOREDUCTASE, PUTATIVE (AFU_ORTHOLOGUE AFUA_2G08260)-RELATED"/>
    <property type="match status" value="1"/>
</dbReference>
<comment type="caution">
    <text evidence="4">The sequence shown here is derived from an EMBL/GenBank/DDBJ whole genome shotgun (WGS) entry which is preliminary data.</text>
</comment>
<feature type="domain" description="NADH:flavin oxidoreductase/NADH oxidase N-terminal" evidence="3">
    <location>
        <begin position="2"/>
        <end position="321"/>
    </location>
</feature>
<keyword evidence="5" id="KW-1185">Reference proteome</keyword>
<accession>A0A4R3YFK0</accession>
<dbReference type="InterPro" id="IPR051799">
    <property type="entry name" value="NADH_flavin_oxidoreductase"/>
</dbReference>
<evidence type="ECO:0000256" key="2">
    <source>
        <dbReference type="ARBA" id="ARBA00023002"/>
    </source>
</evidence>
<dbReference type="GO" id="GO:0016491">
    <property type="term" value="F:oxidoreductase activity"/>
    <property type="evidence" value="ECO:0007669"/>
    <property type="project" value="UniProtKB-KW"/>
</dbReference>
<protein>
    <submittedName>
        <fullName evidence="4">2,4-dienoyl-CoA reductase-like NADH-dependent reductase (Old Yellow Enzyme family)</fullName>
    </submittedName>
</protein>
<dbReference type="CDD" id="cd02803">
    <property type="entry name" value="OYE_like_FMN_family"/>
    <property type="match status" value="1"/>
</dbReference>
<dbReference type="InterPro" id="IPR001155">
    <property type="entry name" value="OxRdtase_FMN_N"/>
</dbReference>
<dbReference type="InterPro" id="IPR013785">
    <property type="entry name" value="Aldolase_TIM"/>
</dbReference>
<evidence type="ECO:0000256" key="1">
    <source>
        <dbReference type="ARBA" id="ARBA00022630"/>
    </source>
</evidence>
<name>A0A4R3YFK0_9FIRM</name>
<dbReference type="EMBL" id="SMCQ01000038">
    <property type="protein sequence ID" value="TCV90967.1"/>
    <property type="molecule type" value="Genomic_DNA"/>
</dbReference>
<gene>
    <name evidence="4" type="ORF">EDD60_1381</name>
</gene>
<dbReference type="AlphaFoldDB" id="A0A4R3YFK0"/>
<evidence type="ECO:0000313" key="5">
    <source>
        <dbReference type="Proteomes" id="UP000295515"/>
    </source>
</evidence>
<dbReference type="GeneID" id="98916854"/>